<organism evidence="1 2">
    <name type="scientific">Crotalaria pallida</name>
    <name type="common">Smooth rattlebox</name>
    <name type="synonym">Crotalaria striata</name>
    <dbReference type="NCBI Taxonomy" id="3830"/>
    <lineage>
        <taxon>Eukaryota</taxon>
        <taxon>Viridiplantae</taxon>
        <taxon>Streptophyta</taxon>
        <taxon>Embryophyta</taxon>
        <taxon>Tracheophyta</taxon>
        <taxon>Spermatophyta</taxon>
        <taxon>Magnoliopsida</taxon>
        <taxon>eudicotyledons</taxon>
        <taxon>Gunneridae</taxon>
        <taxon>Pentapetalae</taxon>
        <taxon>rosids</taxon>
        <taxon>fabids</taxon>
        <taxon>Fabales</taxon>
        <taxon>Fabaceae</taxon>
        <taxon>Papilionoideae</taxon>
        <taxon>50 kb inversion clade</taxon>
        <taxon>genistoids sensu lato</taxon>
        <taxon>core genistoids</taxon>
        <taxon>Crotalarieae</taxon>
        <taxon>Crotalaria</taxon>
    </lineage>
</organism>
<protein>
    <submittedName>
        <fullName evidence="1">Uncharacterized protein</fullName>
    </submittedName>
</protein>
<accession>A0AAN9ICJ6</accession>
<reference evidence="1 2" key="1">
    <citation type="submission" date="2024-01" db="EMBL/GenBank/DDBJ databases">
        <title>The genomes of 5 underutilized Papilionoideae crops provide insights into root nodulation and disease resistanc.</title>
        <authorList>
            <person name="Yuan L."/>
        </authorList>
    </citation>
    <scope>NUCLEOTIDE SEQUENCE [LARGE SCALE GENOMIC DNA]</scope>
    <source>
        <strain evidence="1">ZHUSHIDOU_FW_LH</strain>
        <tissue evidence="1">Leaf</tissue>
    </source>
</reference>
<proteinExistence type="predicted"/>
<comment type="caution">
    <text evidence="1">The sequence shown here is derived from an EMBL/GenBank/DDBJ whole genome shotgun (WGS) entry which is preliminary data.</text>
</comment>
<dbReference type="AlphaFoldDB" id="A0AAN9ICJ6"/>
<keyword evidence="2" id="KW-1185">Reference proteome</keyword>
<dbReference type="EMBL" id="JAYWIO010000003">
    <property type="protein sequence ID" value="KAK7274297.1"/>
    <property type="molecule type" value="Genomic_DNA"/>
</dbReference>
<evidence type="ECO:0000313" key="1">
    <source>
        <dbReference type="EMBL" id="KAK7274297.1"/>
    </source>
</evidence>
<dbReference type="Proteomes" id="UP001372338">
    <property type="component" value="Unassembled WGS sequence"/>
</dbReference>
<evidence type="ECO:0000313" key="2">
    <source>
        <dbReference type="Proteomes" id="UP001372338"/>
    </source>
</evidence>
<gene>
    <name evidence="1" type="ORF">RIF29_15380</name>
</gene>
<name>A0AAN9ICJ6_CROPI</name>
<sequence length="92" mass="10332">MPPSSLSLSVPQIRREIQILRDVDTWMDASIFPLGSTDPDRDLSDRISWTPFYRHKLKGSKAMNLVPNTALDSILIIGLVLTNVLHQGYSPN</sequence>